<evidence type="ECO:0000313" key="2">
    <source>
        <dbReference type="EMBL" id="QAX92339.1"/>
    </source>
</evidence>
<keyword evidence="1" id="KW-0175">Coiled coil</keyword>
<accession>A0A411AW79</accession>
<evidence type="ECO:0000313" key="3">
    <source>
        <dbReference type="Proteomes" id="UP000289486"/>
    </source>
</evidence>
<evidence type="ECO:0008006" key="4">
    <source>
        <dbReference type="Google" id="ProtNLM"/>
    </source>
</evidence>
<dbReference type="Proteomes" id="UP000289486">
    <property type="component" value="Segment"/>
</dbReference>
<dbReference type="EMBL" id="MK388689">
    <property type="protein sequence ID" value="QAX92339.1"/>
    <property type="molecule type" value="Genomic_DNA"/>
</dbReference>
<proteinExistence type="predicted"/>
<reference evidence="2 3" key="1">
    <citation type="submission" date="2019-01" db="EMBL/GenBank/DDBJ databases">
        <title>Complete genome sequence of Pantoea phage vB_PagM_LIET2.</title>
        <authorList>
            <person name="Truncaite L."/>
            <person name="Simoliuniene M."/>
            <person name="Kazlauskas D."/>
            <person name="Meskys R."/>
            <person name="Simoliunas E."/>
        </authorList>
    </citation>
    <scope>NUCLEOTIDE SEQUENCE [LARGE SCALE GENOMIC DNA]</scope>
</reference>
<evidence type="ECO:0000256" key="1">
    <source>
        <dbReference type="SAM" id="Coils"/>
    </source>
</evidence>
<organism evidence="2 3">
    <name type="scientific">Pantoea phage vB_PagM_LIET2</name>
    <dbReference type="NCBI Taxonomy" id="2508071"/>
    <lineage>
        <taxon>Viruses</taxon>
        <taxon>Duplodnaviria</taxon>
        <taxon>Heunggongvirae</taxon>
        <taxon>Uroviricota</taxon>
        <taxon>Caudoviricetes</taxon>
        <taxon>Lietduovirus</taxon>
        <taxon>Lietduovirus LIET2</taxon>
    </lineage>
</organism>
<feature type="coiled-coil region" evidence="1">
    <location>
        <begin position="160"/>
        <end position="187"/>
    </location>
</feature>
<gene>
    <name evidence="2" type="ORF">LIET2_gp087</name>
</gene>
<dbReference type="Pfam" id="PF21822">
    <property type="entry name" value="Phage_TAC_15"/>
    <property type="match status" value="1"/>
</dbReference>
<dbReference type="InterPro" id="IPR049156">
    <property type="entry name" value="Phage_chap_TAC_15-like"/>
</dbReference>
<sequence>MSSCKRKYYDDRFNCQGLFCTLPGILRQPIGSHHMSVNIKTFSVGDRQFQMFTLQPFAAVQHSLKLKKILERGLGKGLDSNVVSVLENIDEKTLTEVIFPILRDTALTCTSAEQKLQSPNDMNEVFSIEDMDEFFIVVWEVLKANFGPFFQKMAKNLFGFDLAEIDLDKLRSQIKQTLDKAKADKETANLPKTPEA</sequence>
<protein>
    <recommendedName>
        <fullName evidence="4">Tail assembly chaperone</fullName>
    </recommendedName>
</protein>
<keyword evidence="3" id="KW-1185">Reference proteome</keyword>
<name>A0A411AW79_9CAUD</name>